<feature type="domain" description="MADF" evidence="2">
    <location>
        <begin position="10"/>
        <end position="49"/>
    </location>
</feature>
<sequence>MTNFDTERVIVEVQCRPAIWDQSSEIFKDRDAKSKAWLDICTVLFQNFDDWSEAEKNIQDSNSNTQGEESADDFNQSVEQNASPRTSQNNTIIEEDLINVPSTSSSVTKETRSSKKRKCESPTDFKLELLNCVKNNTADNMDELLPSLLPTVKKLSCFKKL</sequence>
<evidence type="ECO:0000256" key="1">
    <source>
        <dbReference type="SAM" id="MobiDB-lite"/>
    </source>
</evidence>
<dbReference type="InterPro" id="IPR006578">
    <property type="entry name" value="MADF-dom"/>
</dbReference>
<evidence type="ECO:0000313" key="4">
    <source>
        <dbReference type="Proteomes" id="UP000814243"/>
    </source>
</evidence>
<dbReference type="AlphaFoldDB" id="A0A922MHX4"/>
<evidence type="ECO:0000259" key="2">
    <source>
        <dbReference type="Pfam" id="PF10545"/>
    </source>
</evidence>
<protein>
    <recommendedName>
        <fullName evidence="2">MADF domain-containing protein</fullName>
    </recommendedName>
</protein>
<gene>
    <name evidence="3" type="ORF">HF086_017081</name>
</gene>
<dbReference type="Pfam" id="PF10545">
    <property type="entry name" value="MADF_DNA_bdg"/>
    <property type="match status" value="1"/>
</dbReference>
<organism evidence="3 4">
    <name type="scientific">Spodoptera exigua</name>
    <name type="common">Beet armyworm</name>
    <name type="synonym">Noctua fulgens</name>
    <dbReference type="NCBI Taxonomy" id="7107"/>
    <lineage>
        <taxon>Eukaryota</taxon>
        <taxon>Metazoa</taxon>
        <taxon>Ecdysozoa</taxon>
        <taxon>Arthropoda</taxon>
        <taxon>Hexapoda</taxon>
        <taxon>Insecta</taxon>
        <taxon>Pterygota</taxon>
        <taxon>Neoptera</taxon>
        <taxon>Endopterygota</taxon>
        <taxon>Lepidoptera</taxon>
        <taxon>Glossata</taxon>
        <taxon>Ditrysia</taxon>
        <taxon>Noctuoidea</taxon>
        <taxon>Noctuidae</taxon>
        <taxon>Amphipyrinae</taxon>
        <taxon>Spodoptera</taxon>
    </lineage>
</organism>
<dbReference type="Proteomes" id="UP000814243">
    <property type="component" value="Unassembled WGS sequence"/>
</dbReference>
<name>A0A922MHX4_SPOEX</name>
<feature type="compositionally biased region" description="Polar residues" evidence="1">
    <location>
        <begin position="59"/>
        <end position="92"/>
    </location>
</feature>
<dbReference type="EMBL" id="JACEFF010000474">
    <property type="protein sequence ID" value="KAH9636838.1"/>
    <property type="molecule type" value="Genomic_DNA"/>
</dbReference>
<comment type="caution">
    <text evidence="3">The sequence shown here is derived from an EMBL/GenBank/DDBJ whole genome shotgun (WGS) entry which is preliminary data.</text>
</comment>
<reference evidence="3" key="1">
    <citation type="journal article" date="2021" name="G3 (Bethesda)">
        <title>Genome and transcriptome analysis of the beet armyworm Spodoptera exigua reveals targets for pest control. .</title>
        <authorList>
            <person name="Simon S."/>
            <person name="Breeschoten T."/>
            <person name="Jansen H.J."/>
            <person name="Dirks R.P."/>
            <person name="Schranz M.E."/>
            <person name="Ros V.I.D."/>
        </authorList>
    </citation>
    <scope>NUCLEOTIDE SEQUENCE</scope>
    <source>
        <strain evidence="3">TB_SE_WUR_2020</strain>
    </source>
</reference>
<evidence type="ECO:0000313" key="3">
    <source>
        <dbReference type="EMBL" id="KAH9636838.1"/>
    </source>
</evidence>
<proteinExistence type="predicted"/>
<feature type="region of interest" description="Disordered" evidence="1">
    <location>
        <begin position="56"/>
        <end position="115"/>
    </location>
</feature>
<accession>A0A922MHX4</accession>